<evidence type="ECO:0000256" key="6">
    <source>
        <dbReference type="ARBA" id="ARBA00023136"/>
    </source>
</evidence>
<keyword evidence="6 7" id="KW-0472">Membrane</keyword>
<organism evidence="9 10">
    <name type="scientific">Spongisporangium articulatum</name>
    <dbReference type="NCBI Taxonomy" id="3362603"/>
    <lineage>
        <taxon>Bacteria</taxon>
        <taxon>Bacillati</taxon>
        <taxon>Actinomycetota</taxon>
        <taxon>Actinomycetes</taxon>
        <taxon>Kineosporiales</taxon>
        <taxon>Kineosporiaceae</taxon>
        <taxon>Spongisporangium</taxon>
    </lineage>
</organism>
<name>A0ABW8AHG7_9ACTN</name>
<keyword evidence="3 7" id="KW-1003">Cell membrane</keyword>
<evidence type="ECO:0000256" key="1">
    <source>
        <dbReference type="ARBA" id="ARBA00004651"/>
    </source>
</evidence>
<protein>
    <submittedName>
        <fullName evidence="9">DedA family protein</fullName>
    </submittedName>
</protein>
<dbReference type="Pfam" id="PF09335">
    <property type="entry name" value="VTT_dom"/>
    <property type="match status" value="1"/>
</dbReference>
<evidence type="ECO:0000259" key="8">
    <source>
        <dbReference type="Pfam" id="PF09335"/>
    </source>
</evidence>
<keyword evidence="4 7" id="KW-0812">Transmembrane</keyword>
<accession>A0ABW8AHG7</accession>
<dbReference type="InterPro" id="IPR032818">
    <property type="entry name" value="DedA-like"/>
</dbReference>
<reference evidence="9 10" key="1">
    <citation type="submission" date="2024-10" db="EMBL/GenBank/DDBJ databases">
        <title>The Natural Products Discovery Center: Release of the First 8490 Sequenced Strains for Exploring Actinobacteria Biosynthetic Diversity.</title>
        <authorList>
            <person name="Kalkreuter E."/>
            <person name="Kautsar S.A."/>
            <person name="Yang D."/>
            <person name="Bader C.D."/>
            <person name="Teijaro C.N."/>
            <person name="Fluegel L."/>
            <person name="Davis C.M."/>
            <person name="Simpson J.R."/>
            <person name="Lauterbach L."/>
            <person name="Steele A.D."/>
            <person name="Gui C."/>
            <person name="Meng S."/>
            <person name="Li G."/>
            <person name="Viehrig K."/>
            <person name="Ye F."/>
            <person name="Su P."/>
            <person name="Kiefer A.F."/>
            <person name="Nichols A."/>
            <person name="Cepeda A.J."/>
            <person name="Yan W."/>
            <person name="Fan B."/>
            <person name="Jiang Y."/>
            <person name="Adhikari A."/>
            <person name="Zheng C.-J."/>
            <person name="Schuster L."/>
            <person name="Cowan T.M."/>
            <person name="Smanski M.J."/>
            <person name="Chevrette M.G."/>
            <person name="De Carvalho L.P.S."/>
            <person name="Shen B."/>
        </authorList>
    </citation>
    <scope>NUCLEOTIDE SEQUENCE [LARGE SCALE GENOMIC DNA]</scope>
    <source>
        <strain evidence="9 10">NPDC049639</strain>
    </source>
</reference>
<comment type="similarity">
    <text evidence="2 7">Belongs to the DedA family.</text>
</comment>
<proteinExistence type="inferred from homology"/>
<evidence type="ECO:0000313" key="9">
    <source>
        <dbReference type="EMBL" id="MFI7585794.1"/>
    </source>
</evidence>
<gene>
    <name evidence="9" type="ORF">ACIB24_01820</name>
</gene>
<dbReference type="RefSeq" id="WP_398276697.1">
    <property type="nucleotide sequence ID" value="NZ_JBITLV010000001.1"/>
</dbReference>
<dbReference type="EMBL" id="JBITLV010000001">
    <property type="protein sequence ID" value="MFI7585794.1"/>
    <property type="molecule type" value="Genomic_DNA"/>
</dbReference>
<feature type="transmembrane region" description="Helical" evidence="7">
    <location>
        <begin position="7"/>
        <end position="29"/>
    </location>
</feature>
<dbReference type="Proteomes" id="UP001612915">
    <property type="component" value="Unassembled WGS sequence"/>
</dbReference>
<feature type="transmembrane region" description="Helical" evidence="7">
    <location>
        <begin position="170"/>
        <end position="188"/>
    </location>
</feature>
<evidence type="ECO:0000313" key="10">
    <source>
        <dbReference type="Proteomes" id="UP001612915"/>
    </source>
</evidence>
<comment type="subcellular location">
    <subcellularLocation>
        <location evidence="1 7">Cell membrane</location>
        <topology evidence="1 7">Multi-pass membrane protein</topology>
    </subcellularLocation>
</comment>
<evidence type="ECO:0000256" key="2">
    <source>
        <dbReference type="ARBA" id="ARBA00010792"/>
    </source>
</evidence>
<dbReference type="PANTHER" id="PTHR30353">
    <property type="entry name" value="INNER MEMBRANE PROTEIN DEDA-RELATED"/>
    <property type="match status" value="1"/>
</dbReference>
<comment type="caution">
    <text evidence="9">The sequence shown here is derived from an EMBL/GenBank/DDBJ whole genome shotgun (WGS) entry which is preliminary data.</text>
</comment>
<dbReference type="InterPro" id="IPR032816">
    <property type="entry name" value="VTT_dom"/>
</dbReference>
<evidence type="ECO:0000256" key="5">
    <source>
        <dbReference type="ARBA" id="ARBA00022989"/>
    </source>
</evidence>
<dbReference type="PANTHER" id="PTHR30353:SF0">
    <property type="entry name" value="TRANSMEMBRANE PROTEIN"/>
    <property type="match status" value="1"/>
</dbReference>
<feature type="domain" description="VTT" evidence="8">
    <location>
        <begin position="29"/>
        <end position="156"/>
    </location>
</feature>
<feature type="transmembrane region" description="Helical" evidence="7">
    <location>
        <begin position="136"/>
        <end position="158"/>
    </location>
</feature>
<sequence length="218" mass="23785">MLHNLGGWALAGAAAVIFAECGLLLGFFLPGDSLLFTVGLFIGSGDITTPLWLACLVLFAAAFVGNVVGYEIGRFSGPRIFNRGDSRLFKQEYVDKTMAFFEKYGARAIVMARFVPIVRTFITVTAGVGKMDRRVYLTYSAIGAALWAVGVTLLGHWLGKYEFVHKNIETMLILVVLVSVIPMIVEYWRHRRAVVRLAKEAGGDPGKETKGGGRHAAV</sequence>
<evidence type="ECO:0000256" key="4">
    <source>
        <dbReference type="ARBA" id="ARBA00022692"/>
    </source>
</evidence>
<evidence type="ECO:0000256" key="3">
    <source>
        <dbReference type="ARBA" id="ARBA00022475"/>
    </source>
</evidence>
<keyword evidence="10" id="KW-1185">Reference proteome</keyword>
<evidence type="ECO:0000256" key="7">
    <source>
        <dbReference type="RuleBase" id="RU367016"/>
    </source>
</evidence>
<keyword evidence="5 7" id="KW-1133">Transmembrane helix</keyword>
<feature type="transmembrane region" description="Helical" evidence="7">
    <location>
        <begin position="49"/>
        <end position="70"/>
    </location>
</feature>